<gene>
    <name evidence="5" type="ORF">HZU75_08050</name>
</gene>
<dbReference type="KEGG" id="cfon:HZU75_08050"/>
<evidence type="ECO:0000256" key="1">
    <source>
        <dbReference type="ARBA" id="ARBA00008361"/>
    </source>
</evidence>
<dbReference type="InterPro" id="IPR029063">
    <property type="entry name" value="SAM-dependent_MTases_sf"/>
</dbReference>
<evidence type="ECO:0000313" key="5">
    <source>
        <dbReference type="EMBL" id="QLI81482.1"/>
    </source>
</evidence>
<comment type="similarity">
    <text evidence="1">Belongs to the methyltransferase superfamily.</text>
</comment>
<reference evidence="5 6" key="1">
    <citation type="journal article" date="2016" name="Int. J. Syst. Evol. Microbiol.">
        <title>Chitinibacter fontanus sp. nov., isolated from a spring.</title>
        <authorList>
            <person name="Sheu S.Y."/>
            <person name="Li Y.S."/>
            <person name="Young C.C."/>
            <person name="Chen W.M."/>
        </authorList>
    </citation>
    <scope>NUCLEOTIDE SEQUENCE [LARGE SCALE GENOMIC DNA]</scope>
    <source>
        <strain evidence="5 6">STM-7</strain>
    </source>
</reference>
<dbReference type="PANTHER" id="PTHR44942">
    <property type="entry name" value="METHYLTRANSF_11 DOMAIN-CONTAINING PROTEIN"/>
    <property type="match status" value="1"/>
</dbReference>
<dbReference type="EMBL" id="CP058952">
    <property type="protein sequence ID" value="QLI81482.1"/>
    <property type="molecule type" value="Genomic_DNA"/>
</dbReference>
<dbReference type="GO" id="GO:0008757">
    <property type="term" value="F:S-adenosylmethionine-dependent methyltransferase activity"/>
    <property type="evidence" value="ECO:0007669"/>
    <property type="project" value="InterPro"/>
</dbReference>
<accession>A0A7D5Z6W1</accession>
<feature type="domain" description="Methyltransferase type 11" evidence="4">
    <location>
        <begin position="40"/>
        <end position="134"/>
    </location>
</feature>
<proteinExistence type="inferred from homology"/>
<dbReference type="CDD" id="cd02440">
    <property type="entry name" value="AdoMet_MTases"/>
    <property type="match status" value="1"/>
</dbReference>
<dbReference type="RefSeq" id="WP_180308607.1">
    <property type="nucleotide sequence ID" value="NZ_CP058952.1"/>
</dbReference>
<evidence type="ECO:0000313" key="6">
    <source>
        <dbReference type="Proteomes" id="UP000510822"/>
    </source>
</evidence>
<dbReference type="SUPFAM" id="SSF53335">
    <property type="entry name" value="S-adenosyl-L-methionine-dependent methyltransferases"/>
    <property type="match status" value="1"/>
</dbReference>
<dbReference type="GO" id="GO:0032259">
    <property type="term" value="P:methylation"/>
    <property type="evidence" value="ECO:0007669"/>
    <property type="project" value="UniProtKB-KW"/>
</dbReference>
<organism evidence="5 6">
    <name type="scientific">Chitinibacter fontanus</name>
    <dbReference type="NCBI Taxonomy" id="1737446"/>
    <lineage>
        <taxon>Bacteria</taxon>
        <taxon>Pseudomonadati</taxon>
        <taxon>Pseudomonadota</taxon>
        <taxon>Betaproteobacteria</taxon>
        <taxon>Neisseriales</taxon>
        <taxon>Chitinibacteraceae</taxon>
        <taxon>Chitinibacter</taxon>
    </lineage>
</organism>
<keyword evidence="2 5" id="KW-0489">Methyltransferase</keyword>
<name>A0A7D5Z6W1_9NEIS</name>
<dbReference type="InterPro" id="IPR051052">
    <property type="entry name" value="Diverse_substrate_MTase"/>
</dbReference>
<sequence>MNIDFGKTAQDYRQHRVGFPEAFFARAAAVGLGLPSQRILDIGTGTGTLARGFALRGAQVNGVDPAAAMLEQARLLDQQVGVVVSYQTGRAEALPFADESCDAVSAGQCWHWFDRSKAAQEAYRVLRRGGLMAIAHFDWLPLPGNVVAATEALILQHNPRWQGAGGTGVHVTHFADLSDLSQAGFVGLESFAFDSPVVYSHEAWRGRIRASAGVAASLSPDAVAQFDHELAAILTREFSADPLHIPHRVFMVYARKY</sequence>
<protein>
    <submittedName>
        <fullName evidence="5">Methyltransferase domain-containing protein</fullName>
    </submittedName>
</protein>
<keyword evidence="3 5" id="KW-0808">Transferase</keyword>
<dbReference type="PANTHER" id="PTHR44942:SF4">
    <property type="entry name" value="METHYLTRANSFERASE TYPE 11 DOMAIN-CONTAINING PROTEIN"/>
    <property type="match status" value="1"/>
</dbReference>
<evidence type="ECO:0000256" key="2">
    <source>
        <dbReference type="ARBA" id="ARBA00022603"/>
    </source>
</evidence>
<dbReference type="AlphaFoldDB" id="A0A7D5Z6W1"/>
<dbReference type="Gene3D" id="3.40.50.150">
    <property type="entry name" value="Vaccinia Virus protein VP39"/>
    <property type="match status" value="1"/>
</dbReference>
<keyword evidence="6" id="KW-1185">Reference proteome</keyword>
<evidence type="ECO:0000256" key="3">
    <source>
        <dbReference type="ARBA" id="ARBA00022679"/>
    </source>
</evidence>
<dbReference type="Proteomes" id="UP000510822">
    <property type="component" value="Chromosome"/>
</dbReference>
<evidence type="ECO:0000259" key="4">
    <source>
        <dbReference type="Pfam" id="PF08241"/>
    </source>
</evidence>
<dbReference type="InterPro" id="IPR013216">
    <property type="entry name" value="Methyltransf_11"/>
</dbReference>
<dbReference type="Pfam" id="PF08241">
    <property type="entry name" value="Methyltransf_11"/>
    <property type="match status" value="1"/>
</dbReference>